<dbReference type="OMA" id="KNICARI"/>
<evidence type="ECO:0000313" key="2">
    <source>
        <dbReference type="Proteomes" id="UP000030689"/>
    </source>
</evidence>
<name>V4MNP9_EUTSA</name>
<accession>V4MNP9</accession>
<proteinExistence type="predicted"/>
<protein>
    <submittedName>
        <fullName evidence="1">Uncharacterized protein</fullName>
    </submittedName>
</protein>
<keyword evidence="2" id="KW-1185">Reference proteome</keyword>
<dbReference type="Proteomes" id="UP000030689">
    <property type="component" value="Unassembled WGS sequence"/>
</dbReference>
<dbReference type="AlphaFoldDB" id="V4MNP9"/>
<dbReference type="KEGG" id="eus:EUTSA_v10005652mg"/>
<dbReference type="STRING" id="72664.V4MNP9"/>
<organism evidence="1 2">
    <name type="scientific">Eutrema salsugineum</name>
    <name type="common">Saltwater cress</name>
    <name type="synonym">Sisymbrium salsugineum</name>
    <dbReference type="NCBI Taxonomy" id="72664"/>
    <lineage>
        <taxon>Eukaryota</taxon>
        <taxon>Viridiplantae</taxon>
        <taxon>Streptophyta</taxon>
        <taxon>Embryophyta</taxon>
        <taxon>Tracheophyta</taxon>
        <taxon>Spermatophyta</taxon>
        <taxon>Magnoliopsida</taxon>
        <taxon>eudicotyledons</taxon>
        <taxon>Gunneridae</taxon>
        <taxon>Pentapetalae</taxon>
        <taxon>rosids</taxon>
        <taxon>malvids</taxon>
        <taxon>Brassicales</taxon>
        <taxon>Brassicaceae</taxon>
        <taxon>Eutremeae</taxon>
        <taxon>Eutrema</taxon>
    </lineage>
</organism>
<gene>
    <name evidence="1" type="ORF">EUTSA_v10005652mg</name>
</gene>
<dbReference type="Gramene" id="ESQ33231">
    <property type="protein sequence ID" value="ESQ33231"/>
    <property type="gene ID" value="EUTSA_v10005652mg"/>
</dbReference>
<dbReference type="PANTHER" id="PTHR33527:SF18">
    <property type="entry name" value="F13O11.17 PROTEIN"/>
    <property type="match status" value="1"/>
</dbReference>
<dbReference type="eggNOG" id="ENOG502RF4V">
    <property type="taxonomic scope" value="Eukaryota"/>
</dbReference>
<dbReference type="PANTHER" id="PTHR33527">
    <property type="entry name" value="OS07G0274300 PROTEIN"/>
    <property type="match status" value="1"/>
</dbReference>
<evidence type="ECO:0000313" key="1">
    <source>
        <dbReference type="EMBL" id="ESQ33231.1"/>
    </source>
</evidence>
<reference evidence="1 2" key="1">
    <citation type="journal article" date="2013" name="Front. Plant Sci.">
        <title>The Reference Genome of the Halophytic Plant Eutrema salsugineum.</title>
        <authorList>
            <person name="Yang R."/>
            <person name="Jarvis D.E."/>
            <person name="Chen H."/>
            <person name="Beilstein M.A."/>
            <person name="Grimwood J."/>
            <person name="Jenkins J."/>
            <person name="Shu S."/>
            <person name="Prochnik S."/>
            <person name="Xin M."/>
            <person name="Ma C."/>
            <person name="Schmutz J."/>
            <person name="Wing R.A."/>
            <person name="Mitchell-Olds T."/>
            <person name="Schumaker K.S."/>
            <person name="Wang X."/>
        </authorList>
    </citation>
    <scope>NUCLEOTIDE SEQUENCE [LARGE SCALE GENOMIC DNA]</scope>
</reference>
<dbReference type="EMBL" id="KI517748">
    <property type="protein sequence ID" value="ESQ33231.1"/>
    <property type="molecule type" value="Genomic_DNA"/>
</dbReference>
<sequence length="300" mass="34140">MSLSTIEQLHDFHSQDREVFAKLVLKFSRATAESLLVMATWFWLENFGFEHIFSVIMSLSDPLILSLADEAVSCFRCLEFNEPPNGFKQIPLTASFMEKDISLQIIYKYRYSAIIGIKNFLSTVCSRIFSDIIQRALLYPLSSSNFSRLCSPLNIPGFPHPTFGNIVVMPHVVCGNNIPPNNPFLIPSDLWGWHTTCIATENDRTIFLTFSRGFPVSEAEVKKLFTQKYGEGCVVGVFMPDVSGNSFNKNGQQQSLYARLILDSVVTVDRILKGNSLNKFDWSGKHIWARKYEERRKSLI</sequence>